<feature type="domain" description="Peptidase M28" evidence="3">
    <location>
        <begin position="243"/>
        <end position="462"/>
    </location>
</feature>
<sequence length="481" mass="49916">MLRRLGIALALAAMTSAVLVPGDAGAARDREWLAERMATGGSDGAVAHLAAFDRIAAENGGNRGVGSTGFERSLDYVADRLTGAGYEVTYQDVPYRGFHIDAERATAPDGTGVRVLMSQYGPSTAEGGLTAPLFALPAGQEDSAPGCEAADYPAQARGTIALVRTGGCTTPGKAKAAGEAGVAALLLYEVSPAPWTVLRLRAPDSLIPVGHLTQLDAEALAAQAGAPLTVELRGRDEYATTVNLFAETAGGQPDDVVMAGAHLDSSSDGPGVNDNGSSVAAVLEAALRLAPYQDVVPNKVRFAFWGAEELVNIGSHHYVESLTPAQVEAITLYLNYEMLASSNYVNFVMDGDDSDHPDTGGPAAPPGSGQIEAVMTQGYRIQREPLKTADFASMRSDSEAFIAAGIPSGGAHGGIRGLKTPEEAAVFGGTAGQFYDPCYHQSCDDLAHANLAAMRASARAVAWAVGRFAVYDEDVRAASSR</sequence>
<feature type="signal peptide" evidence="1">
    <location>
        <begin position="1"/>
        <end position="26"/>
    </location>
</feature>
<keyword evidence="5" id="KW-1185">Reference proteome</keyword>
<gene>
    <name evidence="4" type="ORF">GCM10009533_01420</name>
</gene>
<dbReference type="SUPFAM" id="SSF53187">
    <property type="entry name" value="Zn-dependent exopeptidases"/>
    <property type="match status" value="1"/>
</dbReference>
<dbReference type="RefSeq" id="WP_009947544.1">
    <property type="nucleotide sequence ID" value="NZ_BAAAGS010000001.1"/>
</dbReference>
<dbReference type="Proteomes" id="UP001500729">
    <property type="component" value="Unassembled WGS sequence"/>
</dbReference>
<dbReference type="Gene3D" id="3.40.630.10">
    <property type="entry name" value="Zn peptidases"/>
    <property type="match status" value="1"/>
</dbReference>
<feature type="domain" description="PA" evidence="2">
    <location>
        <begin position="130"/>
        <end position="220"/>
    </location>
</feature>
<evidence type="ECO:0000313" key="4">
    <source>
        <dbReference type="EMBL" id="GAA0506411.1"/>
    </source>
</evidence>
<accession>A0ABP3LSE9</accession>
<dbReference type="PANTHER" id="PTHR12147:SF26">
    <property type="entry name" value="PEPTIDASE M28 DOMAIN-CONTAINING PROTEIN"/>
    <property type="match status" value="1"/>
</dbReference>
<dbReference type="PANTHER" id="PTHR12147">
    <property type="entry name" value="METALLOPEPTIDASE M28 FAMILY MEMBER"/>
    <property type="match status" value="1"/>
</dbReference>
<dbReference type="Pfam" id="PF02225">
    <property type="entry name" value="PA"/>
    <property type="match status" value="1"/>
</dbReference>
<dbReference type="Pfam" id="PF04389">
    <property type="entry name" value="Peptidase_M28"/>
    <property type="match status" value="1"/>
</dbReference>
<comment type="caution">
    <text evidence="4">The sequence shown here is derived from an EMBL/GenBank/DDBJ whole genome shotgun (WGS) entry which is preliminary data.</text>
</comment>
<dbReference type="SUPFAM" id="SSF52025">
    <property type="entry name" value="PA domain"/>
    <property type="match status" value="1"/>
</dbReference>
<evidence type="ECO:0000259" key="3">
    <source>
        <dbReference type="Pfam" id="PF04389"/>
    </source>
</evidence>
<dbReference type="EMBL" id="BAAAGS010000001">
    <property type="protein sequence ID" value="GAA0506411.1"/>
    <property type="molecule type" value="Genomic_DNA"/>
</dbReference>
<dbReference type="InterPro" id="IPR003137">
    <property type="entry name" value="PA_domain"/>
</dbReference>
<protein>
    <submittedName>
        <fullName evidence="4">M28 family metallopeptidase</fullName>
    </submittedName>
</protein>
<evidence type="ECO:0000259" key="2">
    <source>
        <dbReference type="Pfam" id="PF02225"/>
    </source>
</evidence>
<dbReference type="InterPro" id="IPR045175">
    <property type="entry name" value="M28_fam"/>
</dbReference>
<dbReference type="InterPro" id="IPR007484">
    <property type="entry name" value="Peptidase_M28"/>
</dbReference>
<evidence type="ECO:0000256" key="1">
    <source>
        <dbReference type="SAM" id="SignalP"/>
    </source>
</evidence>
<name>A0ABP3LSE9_SACER</name>
<keyword evidence="1" id="KW-0732">Signal</keyword>
<evidence type="ECO:0000313" key="5">
    <source>
        <dbReference type="Proteomes" id="UP001500729"/>
    </source>
</evidence>
<reference evidence="5" key="1">
    <citation type="journal article" date="2019" name="Int. J. Syst. Evol. Microbiol.">
        <title>The Global Catalogue of Microorganisms (GCM) 10K type strain sequencing project: providing services to taxonomists for standard genome sequencing and annotation.</title>
        <authorList>
            <consortium name="The Broad Institute Genomics Platform"/>
            <consortium name="The Broad Institute Genome Sequencing Center for Infectious Disease"/>
            <person name="Wu L."/>
            <person name="Ma J."/>
        </authorList>
    </citation>
    <scope>NUCLEOTIDE SEQUENCE [LARGE SCALE GENOMIC DNA]</scope>
    <source>
        <strain evidence="5">JCM 10303</strain>
    </source>
</reference>
<feature type="chain" id="PRO_5045356430" evidence="1">
    <location>
        <begin position="27"/>
        <end position="481"/>
    </location>
</feature>
<dbReference type="Gene3D" id="3.50.30.30">
    <property type="match status" value="1"/>
</dbReference>
<proteinExistence type="predicted"/>
<organism evidence="4 5">
    <name type="scientific">Saccharopolyspora erythraea</name>
    <name type="common">Streptomyces erythraeus</name>
    <dbReference type="NCBI Taxonomy" id="1836"/>
    <lineage>
        <taxon>Bacteria</taxon>
        <taxon>Bacillati</taxon>
        <taxon>Actinomycetota</taxon>
        <taxon>Actinomycetes</taxon>
        <taxon>Pseudonocardiales</taxon>
        <taxon>Pseudonocardiaceae</taxon>
        <taxon>Saccharopolyspora</taxon>
    </lineage>
</organism>
<dbReference type="InterPro" id="IPR046450">
    <property type="entry name" value="PA_dom_sf"/>
</dbReference>